<dbReference type="SUPFAM" id="SSF53448">
    <property type="entry name" value="Nucleotide-diphospho-sugar transferases"/>
    <property type="match status" value="1"/>
</dbReference>
<dbReference type="Gene3D" id="3.90.550.10">
    <property type="entry name" value="Spore Coat Polysaccharide Biosynthesis Protein SpsA, Chain A"/>
    <property type="match status" value="1"/>
</dbReference>
<dbReference type="GO" id="GO:0016740">
    <property type="term" value="F:transferase activity"/>
    <property type="evidence" value="ECO:0007669"/>
    <property type="project" value="UniProtKB-KW"/>
</dbReference>
<dbReference type="InterPro" id="IPR029044">
    <property type="entry name" value="Nucleotide-diphossugar_trans"/>
</dbReference>
<dbReference type="Proteomes" id="UP000033572">
    <property type="component" value="Unassembled WGS sequence"/>
</dbReference>
<dbReference type="PATRIC" id="fig|104336.4.peg.1493"/>
<organism evidence="2 3">
    <name type="scientific">Microbacterium foliorum</name>
    <dbReference type="NCBI Taxonomy" id="104336"/>
    <lineage>
        <taxon>Bacteria</taxon>
        <taxon>Bacillati</taxon>
        <taxon>Actinomycetota</taxon>
        <taxon>Actinomycetes</taxon>
        <taxon>Micrococcales</taxon>
        <taxon>Microbacteriaceae</taxon>
        <taxon>Microbacterium</taxon>
    </lineage>
</organism>
<comment type="caution">
    <text evidence="2">The sequence shown here is derived from an EMBL/GenBank/DDBJ whole genome shotgun (WGS) entry which is preliminary data.</text>
</comment>
<dbReference type="GeneID" id="94445368"/>
<reference evidence="2 3" key="1">
    <citation type="submission" date="2015-02" db="EMBL/GenBank/DDBJ databases">
        <title>Draft genome sequences of ten Microbacterium spp. with emphasis on heavy metal contaminated environments.</title>
        <authorList>
            <person name="Corretto E."/>
        </authorList>
    </citation>
    <scope>NUCLEOTIDE SEQUENCE [LARGE SCALE GENOMIC DNA]</scope>
    <source>
        <strain evidence="2 3">DSM 12966</strain>
    </source>
</reference>
<dbReference type="Pfam" id="PF00535">
    <property type="entry name" value="Glycos_transf_2"/>
    <property type="match status" value="1"/>
</dbReference>
<proteinExistence type="predicted"/>
<keyword evidence="3" id="KW-1185">Reference proteome</keyword>
<evidence type="ECO:0000313" key="3">
    <source>
        <dbReference type="Proteomes" id="UP000033572"/>
    </source>
</evidence>
<keyword evidence="2" id="KW-0808">Transferase</keyword>
<dbReference type="InterPro" id="IPR001173">
    <property type="entry name" value="Glyco_trans_2-like"/>
</dbReference>
<dbReference type="EMBL" id="JYIU01000039">
    <property type="protein sequence ID" value="KJL22340.1"/>
    <property type="molecule type" value="Genomic_DNA"/>
</dbReference>
<gene>
    <name evidence="2" type="ORF">RN50_01458</name>
</gene>
<sequence>MNHASTVGQICMAVYRPDPRLLRDQIESLRSQTLEDWRCLIGIDGEDPDALAHVRSCVGDDRRFEIVEFPDNVGFYRNFERILELVPRAAPWVALADQDDRWFDEKLATLTPALAHASLAFCQVVVAAPGQGREGEVTQRRAVGLAADIIDNQVTGSACVFRGELLETALPFPDPTDLAFHDHWLGVCALVSDGVFEEPEPLQVYVQHQGNVIGEERRRSLPGRVVDMVTRARGRSSGALSYLSDHRWGWRVNMARRLLSHPSAVRGDDAAVLRAFSRGRISTALIRIVAKAVAVRDAPPARAVGLILGSLRSPRPRAGSVVQVVD</sequence>
<evidence type="ECO:0000259" key="1">
    <source>
        <dbReference type="Pfam" id="PF00535"/>
    </source>
</evidence>
<name>A0A0F0KQF1_9MICO</name>
<feature type="domain" description="Glycosyltransferase 2-like" evidence="1">
    <location>
        <begin position="10"/>
        <end position="135"/>
    </location>
</feature>
<protein>
    <submittedName>
        <fullName evidence="2">Glycosyl transferase family 2</fullName>
    </submittedName>
</protein>
<evidence type="ECO:0000313" key="2">
    <source>
        <dbReference type="EMBL" id="KJL22340.1"/>
    </source>
</evidence>
<dbReference type="RefSeq" id="WP_052677687.1">
    <property type="nucleotide sequence ID" value="NZ_CP031425.1"/>
</dbReference>
<accession>A0A0F0KQF1</accession>
<dbReference type="AlphaFoldDB" id="A0A0F0KQF1"/>
<dbReference type="KEGG" id="mfol:DXT68_13270"/>